<dbReference type="SUPFAM" id="SSF53756">
    <property type="entry name" value="UDP-Glycosyltransferase/glycogen phosphorylase"/>
    <property type="match status" value="1"/>
</dbReference>
<evidence type="ECO:0000313" key="5">
    <source>
        <dbReference type="Proteomes" id="UP000550729"/>
    </source>
</evidence>
<dbReference type="Pfam" id="PF06722">
    <property type="entry name" value="EryCIII-like_C"/>
    <property type="match status" value="1"/>
</dbReference>
<protein>
    <submittedName>
        <fullName evidence="4">Glycosyl transferase</fullName>
    </submittedName>
</protein>
<feature type="domain" description="Erythromycin biosynthesis protein CIII-like C-terminal" evidence="3">
    <location>
        <begin position="294"/>
        <end position="390"/>
    </location>
</feature>
<keyword evidence="1 4" id="KW-0808">Transferase</keyword>
<dbReference type="Proteomes" id="UP000550729">
    <property type="component" value="Unassembled WGS sequence"/>
</dbReference>
<dbReference type="Gene3D" id="3.40.50.2000">
    <property type="entry name" value="Glycogen Phosphorylase B"/>
    <property type="match status" value="2"/>
</dbReference>
<dbReference type="PANTHER" id="PTHR21015">
    <property type="entry name" value="UDP-N-ACETYLGLUCOSAMINE--N-ACETYLMURAMYL-(PENTAPEPTIDE) PYROPHOSPHORYL-UNDECAPRENOL N-ACETYLGLUCOSAMINE TRANSFERASE 1"/>
    <property type="match status" value="1"/>
</dbReference>
<evidence type="ECO:0000256" key="2">
    <source>
        <dbReference type="SAM" id="MobiDB-lite"/>
    </source>
</evidence>
<dbReference type="RefSeq" id="WP_170192383.1">
    <property type="nucleotide sequence ID" value="NZ_JABBNB010000001.1"/>
</dbReference>
<dbReference type="EMBL" id="JABBNB010000001">
    <property type="protein sequence ID" value="NMN99902.1"/>
    <property type="molecule type" value="Genomic_DNA"/>
</dbReference>
<evidence type="ECO:0000256" key="1">
    <source>
        <dbReference type="ARBA" id="ARBA00022679"/>
    </source>
</evidence>
<evidence type="ECO:0000313" key="4">
    <source>
        <dbReference type="EMBL" id="NMN99902.1"/>
    </source>
</evidence>
<sequence>MSPRRRVGLVAGPEAGHAFPAFALAERLAAVGHSPIVYTGLRWSHAAARRGIRVVDLPELAADDSDDDSDAGAKLSVRAARMALALAPVLVAHDVDVVVSDVITVAGGWAAELAGLGWVECSPHPLYLQSRGLPPIGAGMARGEGPLGRMRDAALRTSSAPARRRGARQRAAARRSIGLPPDAGPITRMVATLPGLEEYRPDWPADTHLIGPLLWEPTDATLPLPAGRAPLVMVAPSTAVTGAADLAAIALAALSPGLLKMPVRVVISGLTTPSADEVARSELPDVAAGFGRQDALVAAADVVICGGGHGMLVKALGAGVPVVTVPGGGDQWELANRVQRRGAGRLVRPLDAESLATATREVLADARFAAAARRLAASGAGVVDPVGVIERAATRRPTPGT</sequence>
<organism evidence="4 5">
    <name type="scientific">Gordonia asplenii</name>
    <dbReference type="NCBI Taxonomy" id="2725283"/>
    <lineage>
        <taxon>Bacteria</taxon>
        <taxon>Bacillati</taxon>
        <taxon>Actinomycetota</taxon>
        <taxon>Actinomycetes</taxon>
        <taxon>Mycobacteriales</taxon>
        <taxon>Gordoniaceae</taxon>
        <taxon>Gordonia</taxon>
    </lineage>
</organism>
<evidence type="ECO:0000259" key="3">
    <source>
        <dbReference type="Pfam" id="PF06722"/>
    </source>
</evidence>
<accession>A0A848KTS2</accession>
<feature type="region of interest" description="Disordered" evidence="2">
    <location>
        <begin position="159"/>
        <end position="178"/>
    </location>
</feature>
<gene>
    <name evidence="4" type="ORF">HH308_01575</name>
</gene>
<feature type="compositionally biased region" description="Basic residues" evidence="2">
    <location>
        <begin position="162"/>
        <end position="173"/>
    </location>
</feature>
<name>A0A848KTS2_9ACTN</name>
<reference evidence="4 5" key="1">
    <citation type="submission" date="2020-04" db="EMBL/GenBank/DDBJ databases">
        <title>Gordonia sp. nov. TBRC 11910.</title>
        <authorList>
            <person name="Suriyachadkun C."/>
        </authorList>
    </citation>
    <scope>NUCLEOTIDE SEQUENCE [LARGE SCALE GENOMIC DNA]</scope>
    <source>
        <strain evidence="4 5">TBRC 11910</strain>
    </source>
</reference>
<dbReference type="InterPro" id="IPR010610">
    <property type="entry name" value="EryCIII-like_C"/>
</dbReference>
<keyword evidence="5" id="KW-1185">Reference proteome</keyword>
<proteinExistence type="predicted"/>
<dbReference type="PANTHER" id="PTHR21015:SF22">
    <property type="entry name" value="GLYCOSYLTRANSFERASE"/>
    <property type="match status" value="1"/>
</dbReference>
<comment type="caution">
    <text evidence="4">The sequence shown here is derived from an EMBL/GenBank/DDBJ whole genome shotgun (WGS) entry which is preliminary data.</text>
</comment>
<dbReference type="GO" id="GO:0016757">
    <property type="term" value="F:glycosyltransferase activity"/>
    <property type="evidence" value="ECO:0007669"/>
    <property type="project" value="TreeGrafter"/>
</dbReference>
<dbReference type="AlphaFoldDB" id="A0A848KTS2"/>